<dbReference type="SUPFAM" id="SSF110997">
    <property type="entry name" value="Sporulation related repeat"/>
    <property type="match status" value="1"/>
</dbReference>
<organism evidence="2 3">
    <name type="scientific">Oxalobacter vibrioformis</name>
    <dbReference type="NCBI Taxonomy" id="933080"/>
    <lineage>
        <taxon>Bacteria</taxon>
        <taxon>Pseudomonadati</taxon>
        <taxon>Pseudomonadota</taxon>
        <taxon>Betaproteobacteria</taxon>
        <taxon>Burkholderiales</taxon>
        <taxon>Oxalobacteraceae</taxon>
        <taxon>Oxalobacter</taxon>
    </lineage>
</organism>
<evidence type="ECO:0000259" key="1">
    <source>
        <dbReference type="PROSITE" id="PS51724"/>
    </source>
</evidence>
<evidence type="ECO:0000313" key="2">
    <source>
        <dbReference type="EMBL" id="WAW08972.1"/>
    </source>
</evidence>
<dbReference type="Gene3D" id="3.30.70.1070">
    <property type="entry name" value="Sporulation related repeat"/>
    <property type="match status" value="1"/>
</dbReference>
<accession>A0A9E9LUI3</accession>
<dbReference type="InterPro" id="IPR036680">
    <property type="entry name" value="SPOR-like_sf"/>
</dbReference>
<reference evidence="2" key="1">
    <citation type="journal article" date="2022" name="Front. Microbiol.">
        <title>New perspectives on an old grouping: The genomic and phenotypic variability of Oxalobacter formigenes and the implications for calcium oxalate stone prevention.</title>
        <authorList>
            <person name="Chmiel J.A."/>
            <person name="Carr C."/>
            <person name="Stuivenberg G.A."/>
            <person name="Venema R."/>
            <person name="Chanyi R.M."/>
            <person name="Al K.F."/>
            <person name="Giguere D."/>
            <person name="Say H."/>
            <person name="Akouris P.P."/>
            <person name="Dominguez Romero S.A."/>
            <person name="Kwong A."/>
            <person name="Tai V."/>
            <person name="Koval S.F."/>
            <person name="Razvi H."/>
            <person name="Bjazevic J."/>
            <person name="Burton J.P."/>
        </authorList>
    </citation>
    <scope>NUCLEOTIDE SEQUENCE</scope>
    <source>
        <strain evidence="2">WoOx3</strain>
    </source>
</reference>
<dbReference type="AlphaFoldDB" id="A0A9E9LUI3"/>
<dbReference type="Pfam" id="PF05036">
    <property type="entry name" value="SPOR"/>
    <property type="match status" value="1"/>
</dbReference>
<sequence length="230" mass="25708">MLKFFFWILLAANIVLFVFQQTYYDAPSPGKREPERLNYQYREDQVRLLSADEINRAIAKAKIAHQDIAAAGRCVEIGRFSKSEATGFEQQLPSLSLNPEDISLTPVQESSTYMVFVPPSADQKAAEAKITALKEKGIESYYLIKDQSKLRWAISLGVFKTRDAAANYAAEAEKAGVSDLQIAPRGTAVEKLVYRLNNLNEEQLRALETILGRFPGQSVQYCPVAQENPA</sequence>
<name>A0A9E9LUI3_9BURK</name>
<evidence type="ECO:0000313" key="3">
    <source>
        <dbReference type="Proteomes" id="UP001156215"/>
    </source>
</evidence>
<dbReference type="Proteomes" id="UP001156215">
    <property type="component" value="Chromosome"/>
</dbReference>
<dbReference type="RefSeq" id="WP_269307964.1">
    <property type="nucleotide sequence ID" value="NZ_CP098242.1"/>
</dbReference>
<dbReference type="KEGG" id="ovb:NB640_06645"/>
<keyword evidence="3" id="KW-1185">Reference proteome</keyword>
<dbReference type="PROSITE" id="PS51724">
    <property type="entry name" value="SPOR"/>
    <property type="match status" value="1"/>
</dbReference>
<dbReference type="GO" id="GO:0042834">
    <property type="term" value="F:peptidoglycan binding"/>
    <property type="evidence" value="ECO:0007669"/>
    <property type="project" value="InterPro"/>
</dbReference>
<gene>
    <name evidence="2" type="ORF">NB640_06645</name>
</gene>
<feature type="domain" description="SPOR" evidence="1">
    <location>
        <begin position="107"/>
        <end position="187"/>
    </location>
</feature>
<dbReference type="EMBL" id="CP098242">
    <property type="protein sequence ID" value="WAW08972.1"/>
    <property type="molecule type" value="Genomic_DNA"/>
</dbReference>
<dbReference type="InterPro" id="IPR007730">
    <property type="entry name" value="SPOR-like_dom"/>
</dbReference>
<protein>
    <submittedName>
        <fullName evidence="2">SPOR domain-containing protein</fullName>
    </submittedName>
</protein>
<proteinExistence type="predicted"/>